<evidence type="ECO:0000256" key="1">
    <source>
        <dbReference type="RuleBase" id="RU363044"/>
    </source>
</evidence>
<comment type="similarity">
    <text evidence="1">Belongs to the helicase family.</text>
</comment>
<name>A0A6A4WYU0_AMPAM</name>
<dbReference type="GO" id="GO:0043139">
    <property type="term" value="F:5'-3' DNA helicase activity"/>
    <property type="evidence" value="ECO:0007669"/>
    <property type="project" value="UniProtKB-EC"/>
</dbReference>
<feature type="domain" description="Helitron helicase-like" evidence="3">
    <location>
        <begin position="2"/>
        <end position="49"/>
    </location>
</feature>
<keyword evidence="1" id="KW-0067">ATP-binding</keyword>
<keyword evidence="1" id="KW-0378">Hydrolase</keyword>
<dbReference type="OrthoDB" id="10046327at2759"/>
<evidence type="ECO:0000259" key="3">
    <source>
        <dbReference type="Pfam" id="PF14214"/>
    </source>
</evidence>
<dbReference type="GO" id="GO:0006310">
    <property type="term" value="P:DNA recombination"/>
    <property type="evidence" value="ECO:0007669"/>
    <property type="project" value="UniProtKB-KW"/>
</dbReference>
<dbReference type="Pfam" id="PF05970">
    <property type="entry name" value="PIF1"/>
    <property type="match status" value="1"/>
</dbReference>
<feature type="domain" description="Helitron helicase-like" evidence="3">
    <location>
        <begin position="681"/>
        <end position="774"/>
    </location>
</feature>
<dbReference type="AlphaFoldDB" id="A0A6A4WYU0"/>
<evidence type="ECO:0000259" key="2">
    <source>
        <dbReference type="Pfam" id="PF05970"/>
    </source>
</evidence>
<dbReference type="Pfam" id="PF14214">
    <property type="entry name" value="Helitron_like_N"/>
    <property type="match status" value="2"/>
</dbReference>
<dbReference type="Proteomes" id="UP000440578">
    <property type="component" value="Unassembled WGS sequence"/>
</dbReference>
<accession>A0A6A4WYU0</accession>
<evidence type="ECO:0000313" key="5">
    <source>
        <dbReference type="Proteomes" id="UP000440578"/>
    </source>
</evidence>
<dbReference type="GO" id="GO:0016787">
    <property type="term" value="F:hydrolase activity"/>
    <property type="evidence" value="ECO:0007669"/>
    <property type="project" value="UniProtKB-KW"/>
</dbReference>
<dbReference type="GO" id="GO:0000723">
    <property type="term" value="P:telomere maintenance"/>
    <property type="evidence" value="ECO:0007669"/>
    <property type="project" value="InterPro"/>
</dbReference>
<keyword evidence="1" id="KW-0234">DNA repair</keyword>
<dbReference type="InterPro" id="IPR025476">
    <property type="entry name" value="Helitron_helicase-like"/>
</dbReference>
<dbReference type="EMBL" id="VIIS01000264">
    <property type="protein sequence ID" value="KAF0311103.1"/>
    <property type="molecule type" value="Genomic_DNA"/>
</dbReference>
<dbReference type="PANTHER" id="PTHR10492:SF57">
    <property type="entry name" value="ATP-DEPENDENT DNA HELICASE"/>
    <property type="match status" value="1"/>
</dbReference>
<reference evidence="4 5" key="1">
    <citation type="submission" date="2019-07" db="EMBL/GenBank/DDBJ databases">
        <title>Draft genome assembly of a fouling barnacle, Amphibalanus amphitrite (Darwin, 1854): The first reference genome for Thecostraca.</title>
        <authorList>
            <person name="Kim W."/>
        </authorList>
    </citation>
    <scope>NUCLEOTIDE SEQUENCE [LARGE SCALE GENOMIC DNA]</scope>
    <source>
        <strain evidence="4">SNU_AA5</strain>
        <tissue evidence="4">Soma without cirri and trophi</tissue>
    </source>
</reference>
<comment type="catalytic activity">
    <reaction evidence="1">
        <text>ATP + H2O = ADP + phosphate + H(+)</text>
        <dbReference type="Rhea" id="RHEA:13065"/>
        <dbReference type="ChEBI" id="CHEBI:15377"/>
        <dbReference type="ChEBI" id="CHEBI:15378"/>
        <dbReference type="ChEBI" id="CHEBI:30616"/>
        <dbReference type="ChEBI" id="CHEBI:43474"/>
        <dbReference type="ChEBI" id="CHEBI:456216"/>
        <dbReference type="EC" id="5.6.2.3"/>
    </reaction>
</comment>
<dbReference type="GO" id="GO:0006281">
    <property type="term" value="P:DNA repair"/>
    <property type="evidence" value="ECO:0007669"/>
    <property type="project" value="UniProtKB-KW"/>
</dbReference>
<keyword evidence="5" id="KW-1185">Reference proteome</keyword>
<organism evidence="4 5">
    <name type="scientific">Amphibalanus amphitrite</name>
    <name type="common">Striped barnacle</name>
    <name type="synonym">Balanus amphitrite</name>
    <dbReference type="NCBI Taxonomy" id="1232801"/>
    <lineage>
        <taxon>Eukaryota</taxon>
        <taxon>Metazoa</taxon>
        <taxon>Ecdysozoa</taxon>
        <taxon>Arthropoda</taxon>
        <taxon>Crustacea</taxon>
        <taxon>Multicrustacea</taxon>
        <taxon>Cirripedia</taxon>
        <taxon>Thoracica</taxon>
        <taxon>Thoracicalcarea</taxon>
        <taxon>Balanomorpha</taxon>
        <taxon>Balanoidea</taxon>
        <taxon>Balanidae</taxon>
        <taxon>Amphibalaninae</taxon>
        <taxon>Amphibalanus</taxon>
    </lineage>
</organism>
<comment type="caution">
    <text evidence="4">The sequence shown here is derived from an EMBL/GenBank/DDBJ whole genome shotgun (WGS) entry which is preliminary data.</text>
</comment>
<evidence type="ECO:0000313" key="4">
    <source>
        <dbReference type="EMBL" id="KAF0311103.1"/>
    </source>
</evidence>
<keyword evidence="1" id="KW-0227">DNA damage</keyword>
<dbReference type="EC" id="5.6.2.3" evidence="1"/>
<dbReference type="GO" id="GO:0005524">
    <property type="term" value="F:ATP binding"/>
    <property type="evidence" value="ECO:0007669"/>
    <property type="project" value="UniProtKB-KW"/>
</dbReference>
<keyword evidence="1" id="KW-0233">DNA recombination</keyword>
<sequence length="775" mass="88274">MDLVARVFHLKLKALLKELTTSGIFGRCVSMLMVVEFQKRGLPHGHILVIVRQEDRPRTADDDMRSIGASEACWRLFDVPMSQRQPNVVALQVHLEDHQLVYFEPGQERQAAQAARRTHLTAWLEYNRESAAADPDCRRLLYPDFPSRYTWQAGQKVWRKRRQQQAAEAIGRVVSLSPRHGDVFYLRVLLHHVAGAASFEELRTVDGVVCATYREACCLRGLLQDDREWEVTMEDAAHAQMPAQIRRLFVTLLLFCAPADPSELFRRHLDAMSDDFGRRHRDLPDELRAALTLVELERQLQQAGKELRDFGLPEVTPDQRARAAELQQAAELRQLPRLIQEELEHGTRAQVVDACLRRSALWRHFIVAPLLENMRARRAAGPDGPELRAFCDWLLELGEGRAEGPEDGFVQLPPHLVMDADIDAVIDWVFDDLAGRHGDREWMASRAVLAPRNTRVDELNAAPVARLDTGARDTVCPHCGAFLWREERATLCCSGGKAREGERPSFAQIYVNDPDCDDPAAEAALRLGHVPLPRGTREPERARLLTLLEQLQVLLRQVNPYVQDFIHAAELPEEEVQQQRLVVSADARPADQHPRRYNRAEGFREVAVLMDEEPVHQDIVLRRRADAEGPFLQTVNETHRAFEALHFVLLLPFGTDGWQPDLRQAVANGRGDVRGVSLMQYYAHRLQLRPDLDDSLFRAGRLFQEYVCMAFARVETQRLLYLARNQAGLRAELYQRLQDALPGDAERELAGGDRVGQRVILPASFTGGPRYYQRR</sequence>
<dbReference type="InterPro" id="IPR010285">
    <property type="entry name" value="DNA_helicase_pif1-like_DEAD"/>
</dbReference>
<protein>
    <recommendedName>
        <fullName evidence="1">ATP-dependent DNA helicase</fullName>
        <ecNumber evidence="1">5.6.2.3</ecNumber>
    </recommendedName>
</protein>
<keyword evidence="1" id="KW-0547">Nucleotide-binding</keyword>
<comment type="cofactor">
    <cofactor evidence="1">
        <name>Mg(2+)</name>
        <dbReference type="ChEBI" id="CHEBI:18420"/>
    </cofactor>
</comment>
<proteinExistence type="inferred from homology"/>
<feature type="domain" description="DNA helicase Pif1-like DEAD-box helicase" evidence="2">
    <location>
        <begin position="344"/>
        <end position="404"/>
    </location>
</feature>
<dbReference type="PANTHER" id="PTHR10492">
    <property type="match status" value="1"/>
</dbReference>
<keyword evidence="1" id="KW-0347">Helicase</keyword>
<gene>
    <name evidence="4" type="ORF">FJT64_018041</name>
</gene>